<feature type="domain" description="RNA polymerase sigma-70 region 2" evidence="7">
    <location>
        <begin position="26"/>
        <end position="86"/>
    </location>
</feature>
<organism evidence="10 11">
    <name type="scientific">Microcella daejeonensis</name>
    <dbReference type="NCBI Taxonomy" id="2994971"/>
    <lineage>
        <taxon>Bacteria</taxon>
        <taxon>Bacillati</taxon>
        <taxon>Actinomycetota</taxon>
        <taxon>Actinomycetes</taxon>
        <taxon>Micrococcales</taxon>
        <taxon>Microbacteriaceae</taxon>
        <taxon>Microcella</taxon>
    </lineage>
</organism>
<reference evidence="10" key="1">
    <citation type="submission" date="2022-11" db="EMBL/GenBank/DDBJ databases">
        <title>Description of Microcella daejonensis nov. sp, isolated from riverside soil.</title>
        <authorList>
            <person name="Molina K.M."/>
            <person name="Kim S.B."/>
        </authorList>
    </citation>
    <scope>NUCLEOTIDE SEQUENCE</scope>
    <source>
        <strain evidence="10">MMS21-STM12</strain>
    </source>
</reference>
<dbReference type="KEGG" id="mdb:OVN18_13035"/>
<dbReference type="InterPro" id="IPR013325">
    <property type="entry name" value="RNA_pol_sigma_r2"/>
</dbReference>
<evidence type="ECO:0000256" key="6">
    <source>
        <dbReference type="SAM" id="MobiDB-lite"/>
    </source>
</evidence>
<feature type="repeat" description="TPR" evidence="5">
    <location>
        <begin position="379"/>
        <end position="412"/>
    </location>
</feature>
<dbReference type="Gene3D" id="1.10.10.10">
    <property type="entry name" value="Winged helix-like DNA-binding domain superfamily/Winged helix DNA-binding domain"/>
    <property type="match status" value="1"/>
</dbReference>
<dbReference type="Gene3D" id="1.10.1740.10">
    <property type="match status" value="1"/>
</dbReference>
<dbReference type="InterPro" id="IPR007627">
    <property type="entry name" value="RNA_pol_sigma70_r2"/>
</dbReference>
<dbReference type="NCBIfam" id="TIGR02937">
    <property type="entry name" value="sigma70-ECF"/>
    <property type="match status" value="1"/>
</dbReference>
<evidence type="ECO:0000256" key="4">
    <source>
        <dbReference type="ARBA" id="ARBA00023163"/>
    </source>
</evidence>
<dbReference type="InterPro" id="IPR019734">
    <property type="entry name" value="TPR_rpt"/>
</dbReference>
<feature type="domain" description="RNA polymerase sigma factor 70 region 4 type 2" evidence="8">
    <location>
        <begin position="124"/>
        <end position="175"/>
    </location>
</feature>
<evidence type="ECO:0000259" key="9">
    <source>
        <dbReference type="Pfam" id="PF20239"/>
    </source>
</evidence>
<keyword evidence="3" id="KW-0731">Sigma factor</keyword>
<dbReference type="Pfam" id="PF08281">
    <property type="entry name" value="Sigma70_r4_2"/>
    <property type="match status" value="1"/>
</dbReference>
<gene>
    <name evidence="10" type="ORF">OVN18_13035</name>
</gene>
<dbReference type="InterPro" id="IPR014284">
    <property type="entry name" value="RNA_pol_sigma-70_dom"/>
</dbReference>
<evidence type="ECO:0000259" key="8">
    <source>
        <dbReference type="Pfam" id="PF08281"/>
    </source>
</evidence>
<dbReference type="SUPFAM" id="SSF88659">
    <property type="entry name" value="Sigma3 and sigma4 domains of RNA polymerase sigma factors"/>
    <property type="match status" value="1"/>
</dbReference>
<dbReference type="PANTHER" id="PTHR47756">
    <property type="entry name" value="BLL6612 PROTEIN-RELATED"/>
    <property type="match status" value="1"/>
</dbReference>
<dbReference type="Pfam" id="PF20239">
    <property type="entry name" value="DUF6596"/>
    <property type="match status" value="1"/>
</dbReference>
<dbReference type="GO" id="GO:0003677">
    <property type="term" value="F:DNA binding"/>
    <property type="evidence" value="ECO:0007669"/>
    <property type="project" value="InterPro"/>
</dbReference>
<dbReference type="SUPFAM" id="SSF48452">
    <property type="entry name" value="TPR-like"/>
    <property type="match status" value="1"/>
</dbReference>
<feature type="compositionally biased region" description="Acidic residues" evidence="6">
    <location>
        <begin position="99"/>
        <end position="109"/>
    </location>
</feature>
<dbReference type="PROSITE" id="PS50005">
    <property type="entry name" value="TPR"/>
    <property type="match status" value="1"/>
</dbReference>
<dbReference type="AlphaFoldDB" id="A0A9E8MKZ7"/>
<evidence type="ECO:0000313" key="11">
    <source>
        <dbReference type="Proteomes" id="UP001164706"/>
    </source>
</evidence>
<dbReference type="InterPro" id="IPR011990">
    <property type="entry name" value="TPR-like_helical_dom_sf"/>
</dbReference>
<evidence type="ECO:0000256" key="2">
    <source>
        <dbReference type="ARBA" id="ARBA00023015"/>
    </source>
</evidence>
<evidence type="ECO:0000313" key="10">
    <source>
        <dbReference type="EMBL" id="WAB81438.1"/>
    </source>
</evidence>
<accession>A0A9E8MKZ7</accession>
<evidence type="ECO:0000256" key="3">
    <source>
        <dbReference type="ARBA" id="ARBA00023082"/>
    </source>
</evidence>
<dbReference type="InterPro" id="IPR013324">
    <property type="entry name" value="RNA_pol_sigma_r3/r4-like"/>
</dbReference>
<feature type="region of interest" description="Disordered" evidence="6">
    <location>
        <begin position="90"/>
        <end position="113"/>
    </location>
</feature>
<dbReference type="GO" id="GO:0016987">
    <property type="term" value="F:sigma factor activity"/>
    <property type="evidence" value="ECO:0007669"/>
    <property type="project" value="UniProtKB-KW"/>
</dbReference>
<evidence type="ECO:0000259" key="7">
    <source>
        <dbReference type="Pfam" id="PF04542"/>
    </source>
</evidence>
<feature type="domain" description="DUF6596" evidence="9">
    <location>
        <begin position="193"/>
        <end position="293"/>
    </location>
</feature>
<dbReference type="InterPro" id="IPR013249">
    <property type="entry name" value="RNA_pol_sigma70_r4_t2"/>
</dbReference>
<keyword evidence="11" id="KW-1185">Reference proteome</keyword>
<dbReference type="EMBL" id="CP113089">
    <property type="protein sequence ID" value="WAB81438.1"/>
    <property type="molecule type" value="Genomic_DNA"/>
</dbReference>
<evidence type="ECO:0000256" key="5">
    <source>
        <dbReference type="PROSITE-ProRule" id="PRU00339"/>
    </source>
</evidence>
<dbReference type="GO" id="GO:0006352">
    <property type="term" value="P:DNA-templated transcription initiation"/>
    <property type="evidence" value="ECO:0007669"/>
    <property type="project" value="InterPro"/>
</dbReference>
<protein>
    <submittedName>
        <fullName evidence="10">Sigma-70 family RNA polymerase sigma factor</fullName>
    </submittedName>
</protein>
<dbReference type="RefSeq" id="WP_267781194.1">
    <property type="nucleotide sequence ID" value="NZ_CP113089.1"/>
</dbReference>
<dbReference type="SUPFAM" id="SSF88946">
    <property type="entry name" value="Sigma2 domain of RNA polymerase sigma factors"/>
    <property type="match status" value="1"/>
</dbReference>
<keyword evidence="2" id="KW-0805">Transcription regulation</keyword>
<name>A0A9E8MKZ7_9MICO</name>
<proteinExistence type="inferred from homology"/>
<dbReference type="Pfam" id="PF04542">
    <property type="entry name" value="Sigma70_r2"/>
    <property type="match status" value="1"/>
</dbReference>
<dbReference type="InterPro" id="IPR046531">
    <property type="entry name" value="DUF6596"/>
</dbReference>
<evidence type="ECO:0000256" key="1">
    <source>
        <dbReference type="ARBA" id="ARBA00010641"/>
    </source>
</evidence>
<sequence>MTGLTPGDAATEAARAVASVAASERLRVVSTLIRLTGDWDLAEDCVQDALARALAVWPERGIPDNPGAWLSTVARNLAVDAIRKADADRRAAPRHAVEAELESQGEEEPTMPTDAIDDDRLRLIFTCCHPALALKSRVALTLRTVLGLSVAETAHVFLVSEASMQKRLVRARARIRGAGIPYRVPPAHLLPERTAGVLAVLYLLFTEGYSSGSGTDLVRPALAEEAIRLTRLIATLMPGWPEVLALLALELFQHSRAATRLDGAGDLVLLEDQDRARWDAAAIAEGIGMLAAAERALEPLTAAPGPFLLQARIAAEHATAPTAAATDFARIAELYAELGRVAPSPVIDLNRAIAVALSQGPDAGLALLDALDARLAEYHLLHATRADLLRRRGSIGDALPHYRRALELAPSDAERRFLQRRIDAVAARLDHRERGN</sequence>
<dbReference type="PANTHER" id="PTHR47756:SF2">
    <property type="entry name" value="BLL6612 PROTEIN"/>
    <property type="match status" value="1"/>
</dbReference>
<dbReference type="Proteomes" id="UP001164706">
    <property type="component" value="Chromosome"/>
</dbReference>
<keyword evidence="4" id="KW-0804">Transcription</keyword>
<comment type="similarity">
    <text evidence="1">Belongs to the sigma-70 factor family. ECF subfamily.</text>
</comment>
<dbReference type="InterPro" id="IPR036388">
    <property type="entry name" value="WH-like_DNA-bd_sf"/>
</dbReference>
<keyword evidence="5" id="KW-0802">TPR repeat</keyword>